<dbReference type="SMART" id="SM00297">
    <property type="entry name" value="BROMO"/>
    <property type="match status" value="1"/>
</dbReference>
<evidence type="ECO:0000256" key="4">
    <source>
        <dbReference type="SAM" id="MobiDB-lite"/>
    </source>
</evidence>
<keyword evidence="7" id="KW-1185">Reference proteome</keyword>
<dbReference type="Proteomes" id="UP000799772">
    <property type="component" value="Unassembled WGS sequence"/>
</dbReference>
<proteinExistence type="predicted"/>
<dbReference type="PANTHER" id="PTHR47343">
    <property type="entry name" value="TRANSCRIPTIONAL ACTIVATOR SPT7"/>
    <property type="match status" value="1"/>
</dbReference>
<dbReference type="PRINTS" id="PR00503">
    <property type="entry name" value="BROMODOMAIN"/>
</dbReference>
<dbReference type="InterPro" id="IPR009072">
    <property type="entry name" value="Histone-fold"/>
</dbReference>
<feature type="compositionally biased region" description="Low complexity" evidence="4">
    <location>
        <begin position="453"/>
        <end position="464"/>
    </location>
</feature>
<feature type="compositionally biased region" description="Basic residues" evidence="4">
    <location>
        <begin position="424"/>
        <end position="434"/>
    </location>
</feature>
<dbReference type="GO" id="GO:0000124">
    <property type="term" value="C:SAGA complex"/>
    <property type="evidence" value="ECO:0007669"/>
    <property type="project" value="InterPro"/>
</dbReference>
<feature type="compositionally biased region" description="Low complexity" evidence="4">
    <location>
        <begin position="486"/>
        <end position="509"/>
    </location>
</feature>
<dbReference type="GO" id="GO:0006357">
    <property type="term" value="P:regulation of transcription by RNA polymerase II"/>
    <property type="evidence" value="ECO:0007669"/>
    <property type="project" value="TreeGrafter"/>
</dbReference>
<reference evidence="6" key="1">
    <citation type="journal article" date="2020" name="Stud. Mycol.">
        <title>101 Dothideomycetes genomes: a test case for predicting lifestyles and emergence of pathogens.</title>
        <authorList>
            <person name="Haridas S."/>
            <person name="Albert R."/>
            <person name="Binder M."/>
            <person name="Bloem J."/>
            <person name="Labutti K."/>
            <person name="Salamov A."/>
            <person name="Andreopoulos B."/>
            <person name="Baker S."/>
            <person name="Barry K."/>
            <person name="Bills G."/>
            <person name="Bluhm B."/>
            <person name="Cannon C."/>
            <person name="Castanera R."/>
            <person name="Culley D."/>
            <person name="Daum C."/>
            <person name="Ezra D."/>
            <person name="Gonzalez J."/>
            <person name="Henrissat B."/>
            <person name="Kuo A."/>
            <person name="Liang C."/>
            <person name="Lipzen A."/>
            <person name="Lutzoni F."/>
            <person name="Magnuson J."/>
            <person name="Mondo S."/>
            <person name="Nolan M."/>
            <person name="Ohm R."/>
            <person name="Pangilinan J."/>
            <person name="Park H.-J."/>
            <person name="Ramirez L."/>
            <person name="Alfaro M."/>
            <person name="Sun H."/>
            <person name="Tritt A."/>
            <person name="Yoshinaga Y."/>
            <person name="Zwiers L.-H."/>
            <person name="Turgeon B."/>
            <person name="Goodwin S."/>
            <person name="Spatafora J."/>
            <person name="Crous P."/>
            <person name="Grigoriev I."/>
        </authorList>
    </citation>
    <scope>NUCLEOTIDE SEQUENCE</scope>
    <source>
        <strain evidence="6">CBS 133067</strain>
    </source>
</reference>
<evidence type="ECO:0000313" key="6">
    <source>
        <dbReference type="EMBL" id="KAF2096904.1"/>
    </source>
</evidence>
<feature type="compositionally biased region" description="Acidic residues" evidence="4">
    <location>
        <begin position="74"/>
        <end position="88"/>
    </location>
</feature>
<dbReference type="OrthoDB" id="21449at2759"/>
<protein>
    <recommendedName>
        <fullName evidence="5">Bromo domain-containing protein</fullName>
    </recommendedName>
</protein>
<evidence type="ECO:0000313" key="7">
    <source>
        <dbReference type="Proteomes" id="UP000799772"/>
    </source>
</evidence>
<dbReference type="FunFam" id="1.10.20.10:FF:000072">
    <property type="entry name" value="Transcriptional activator spt7"/>
    <property type="match status" value="1"/>
</dbReference>
<keyword evidence="3" id="KW-0175">Coiled coil</keyword>
<feature type="compositionally biased region" description="Acidic residues" evidence="4">
    <location>
        <begin position="408"/>
        <end position="419"/>
    </location>
</feature>
<dbReference type="SUPFAM" id="SSF47370">
    <property type="entry name" value="Bromodomain"/>
    <property type="match status" value="1"/>
</dbReference>
<dbReference type="AlphaFoldDB" id="A0A9P4IDA6"/>
<dbReference type="InterPro" id="IPR001487">
    <property type="entry name" value="Bromodomain"/>
</dbReference>
<dbReference type="Gene3D" id="1.10.20.10">
    <property type="entry name" value="Histone, subunit A"/>
    <property type="match status" value="1"/>
</dbReference>
<dbReference type="PROSITE" id="PS00633">
    <property type="entry name" value="BROMODOMAIN_1"/>
    <property type="match status" value="1"/>
</dbReference>
<keyword evidence="1 2" id="KW-0103">Bromodomain</keyword>
<accession>A0A9P4IDA6</accession>
<sequence length="1081" mass="119132">MDRKIGIFKERFSNSAARLSAFLRSKNPRRVGVGAAASANNTSRTRDDGAFQTGPSTANPAPPPPIRRAARVIDEDDYGDEDDEEEDIPAPPAPLPQVQRAARVIDEDDYGDEEEEEGDKADGAGGQSSGQEQAQVAASDAQGRMEIDNAAPEASKDSAEDAQAAEEAAKKEFNNYFYTLENDRAAWLEQQKLDAMEAQIEADTSGQAAPGSTNHMAGPPLETLSTTNLGATSLVMKNLFRRIDERRAEIKATDAEIRNIIRDVRKGRSKWASDDKVNQEELYEAAEQVLNSLKAETEYAGPFLQKVNKREAPDYYSVIKHPMDIGSMFKKLRGQTYKSKREFVDDLNLIWANCLKYNADPNHFLRKKALYMRKRSEELLQHVPDVVIMDRATFEAEERRKAKLEIGLEGDEESEEEEPLMASRGRKAPKKGNSVRKAPPIVNEGTPEAEARPPGGSTIPPSTSLRNEFLRPDSEAPADVSTNGFATASPGALTPLAPLGAPGSAAPGSQADASEAEGNAYDNAGAQGEEIDFEDPELKVWKLVTKKGRARVAGWRHQLFRGDKLNPDAPALLRRKAGMRRWLRHQKTLVGEGSQEADVQVDDMDGVQTIPSETIAEGMEEEEEGYLPDYYDTMSALPDLPKALDWVEDTDGNVITHCEETLRLAPKGQFIAPSGNLSSKMAGNMHAMQETRKICAKIGIVKQMQLQSQMYQNQFQKYNPLPLHEQDIEPTVVSDEGPIIAPVVCKAALQRTVAEIFYHSGYEEFQPSALDSATDLASNFFERLTRGLNFYREQPKTRDKQASTAAGRPVYQSKFTKEEAILHALHSSGVDIGGLEAYVKEDIERLGSKLGVMHKRMKDHLAELIRPALGDNAGADGVGAFDDGSDQFVGGDYAEELGVDFFGFKELGLDKEFGLRSLSVPLHLLQNRMHSAYQSQNPGAVTTTGAVMEDLPPLDPITAHNLQSEIGLVHPFFSQKLQNGDEPLVEDEELPVKQRFPKPRLPPTGKITSPRKRPIREQQQLAKKKRKLEEATTEGGLGSAEKSQSGPLEKKLRLEMPAEKEVEKEPEKDDAMGVISPPDSL</sequence>
<evidence type="ECO:0000256" key="2">
    <source>
        <dbReference type="PROSITE-ProRule" id="PRU00035"/>
    </source>
</evidence>
<dbReference type="Gene3D" id="1.20.920.10">
    <property type="entry name" value="Bromodomain-like"/>
    <property type="match status" value="1"/>
</dbReference>
<dbReference type="GO" id="GO:0046982">
    <property type="term" value="F:protein heterodimerization activity"/>
    <property type="evidence" value="ECO:0007669"/>
    <property type="project" value="InterPro"/>
</dbReference>
<feature type="compositionally biased region" description="Low complexity" evidence="4">
    <location>
        <begin position="129"/>
        <end position="139"/>
    </location>
</feature>
<dbReference type="GO" id="GO:0005198">
    <property type="term" value="F:structural molecule activity"/>
    <property type="evidence" value="ECO:0007669"/>
    <property type="project" value="TreeGrafter"/>
</dbReference>
<feature type="region of interest" description="Disordered" evidence="4">
    <location>
        <begin position="989"/>
        <end position="1081"/>
    </location>
</feature>
<evidence type="ECO:0000256" key="1">
    <source>
        <dbReference type="ARBA" id="ARBA00023117"/>
    </source>
</evidence>
<organism evidence="6 7">
    <name type="scientific">Rhizodiscina lignyota</name>
    <dbReference type="NCBI Taxonomy" id="1504668"/>
    <lineage>
        <taxon>Eukaryota</taxon>
        <taxon>Fungi</taxon>
        <taxon>Dikarya</taxon>
        <taxon>Ascomycota</taxon>
        <taxon>Pezizomycotina</taxon>
        <taxon>Dothideomycetes</taxon>
        <taxon>Pleosporomycetidae</taxon>
        <taxon>Aulographales</taxon>
        <taxon>Rhizodiscinaceae</taxon>
        <taxon>Rhizodiscina</taxon>
    </lineage>
</organism>
<feature type="region of interest" description="Disordered" evidence="4">
    <location>
        <begin position="27"/>
        <end position="142"/>
    </location>
</feature>
<feature type="coiled-coil region" evidence="3">
    <location>
        <begin position="236"/>
        <end position="296"/>
    </location>
</feature>
<dbReference type="InterPro" id="IPR036427">
    <property type="entry name" value="Bromodomain-like_sf"/>
</dbReference>
<dbReference type="InterPro" id="IPR018359">
    <property type="entry name" value="Bromodomain_CS"/>
</dbReference>
<dbReference type="PROSITE" id="PS50014">
    <property type="entry name" value="BROMODOMAIN_2"/>
    <property type="match status" value="1"/>
</dbReference>
<dbReference type="Pfam" id="PF00439">
    <property type="entry name" value="Bromodomain"/>
    <property type="match status" value="1"/>
</dbReference>
<feature type="domain" description="Bromo" evidence="5">
    <location>
        <begin position="295"/>
        <end position="365"/>
    </location>
</feature>
<dbReference type="GO" id="GO:0006325">
    <property type="term" value="P:chromatin organization"/>
    <property type="evidence" value="ECO:0007669"/>
    <property type="project" value="UniProtKB-ARBA"/>
</dbReference>
<evidence type="ECO:0000256" key="3">
    <source>
        <dbReference type="SAM" id="Coils"/>
    </source>
</evidence>
<dbReference type="EMBL" id="ML978129">
    <property type="protein sequence ID" value="KAF2096904.1"/>
    <property type="molecule type" value="Genomic_DNA"/>
</dbReference>
<feature type="compositionally biased region" description="Basic and acidic residues" evidence="4">
    <location>
        <begin position="1048"/>
        <end position="1071"/>
    </location>
</feature>
<evidence type="ECO:0000259" key="5">
    <source>
        <dbReference type="PROSITE" id="PS50014"/>
    </source>
</evidence>
<comment type="caution">
    <text evidence="6">The sequence shown here is derived from an EMBL/GenBank/DDBJ whole genome shotgun (WGS) entry which is preliminary data.</text>
</comment>
<dbReference type="GO" id="GO:0046695">
    <property type="term" value="C:SLIK (SAGA-like) complex"/>
    <property type="evidence" value="ECO:0007669"/>
    <property type="project" value="InterPro"/>
</dbReference>
<name>A0A9P4IDA6_9PEZI</name>
<gene>
    <name evidence="6" type="ORF">NA57DRAFT_42649</name>
</gene>
<dbReference type="InterPro" id="IPR037782">
    <property type="entry name" value="Spt7"/>
</dbReference>
<feature type="region of interest" description="Disordered" evidence="4">
    <location>
        <begin position="405"/>
        <end position="517"/>
    </location>
</feature>
<dbReference type="CDD" id="cd22927">
    <property type="entry name" value="HFD_SPT7"/>
    <property type="match status" value="1"/>
</dbReference>
<feature type="compositionally biased region" description="Acidic residues" evidence="4">
    <location>
        <begin position="106"/>
        <end position="119"/>
    </location>
</feature>
<dbReference type="PANTHER" id="PTHR47343:SF1">
    <property type="entry name" value="TRANSCRIPTIONAL ACTIVATOR SPT7"/>
    <property type="match status" value="1"/>
</dbReference>